<comment type="caution">
    <text evidence="7">The sequence shown here is derived from an EMBL/GenBank/DDBJ whole genome shotgun (WGS) entry which is preliminary data.</text>
</comment>
<accession>A0ABM8Q8C6</accession>
<feature type="domain" description="MurNAc-LAA" evidence="6">
    <location>
        <begin position="237"/>
        <end position="393"/>
    </location>
</feature>
<proteinExistence type="predicted"/>
<dbReference type="EMBL" id="CAJHOF010000013">
    <property type="protein sequence ID" value="CAD7289144.1"/>
    <property type="molecule type" value="Genomic_DNA"/>
</dbReference>
<evidence type="ECO:0000256" key="2">
    <source>
        <dbReference type="ARBA" id="ARBA00011901"/>
    </source>
</evidence>
<dbReference type="PANTHER" id="PTHR30404">
    <property type="entry name" value="N-ACETYLMURAMOYL-L-ALANINE AMIDASE"/>
    <property type="match status" value="1"/>
</dbReference>
<dbReference type="SMART" id="SM00646">
    <property type="entry name" value="Ami_3"/>
    <property type="match status" value="1"/>
</dbReference>
<feature type="region of interest" description="Disordered" evidence="4">
    <location>
        <begin position="133"/>
        <end position="171"/>
    </location>
</feature>
<evidence type="ECO:0000256" key="1">
    <source>
        <dbReference type="ARBA" id="ARBA00001561"/>
    </source>
</evidence>
<dbReference type="PANTHER" id="PTHR30404:SF0">
    <property type="entry name" value="N-ACETYLMURAMOYL-L-ALANINE AMIDASE AMIC"/>
    <property type="match status" value="1"/>
</dbReference>
<dbReference type="Proteomes" id="UP000789803">
    <property type="component" value="Unassembled WGS sequence"/>
</dbReference>
<evidence type="ECO:0000259" key="6">
    <source>
        <dbReference type="SMART" id="SM00646"/>
    </source>
</evidence>
<organism evidence="7 8">
    <name type="scientific">Campylobacter majalis</name>
    <dbReference type="NCBI Taxonomy" id="2790656"/>
    <lineage>
        <taxon>Bacteria</taxon>
        <taxon>Pseudomonadati</taxon>
        <taxon>Campylobacterota</taxon>
        <taxon>Epsilonproteobacteria</taxon>
        <taxon>Campylobacterales</taxon>
        <taxon>Campylobacteraceae</taxon>
        <taxon>Campylobacter</taxon>
    </lineage>
</organism>
<evidence type="ECO:0000256" key="4">
    <source>
        <dbReference type="SAM" id="MobiDB-lite"/>
    </source>
</evidence>
<evidence type="ECO:0000313" key="7">
    <source>
        <dbReference type="EMBL" id="CAD7289144.1"/>
    </source>
</evidence>
<sequence length="400" mass="44328">MRKILAICLLLFSAVGVLYAKSPYLVSATKGDNALVLKFNQSISSADAKISTLNEKPNYRNFIDIKGIINGKAIKIVNFMNADEIVIAQNNPSTIRIVFKSKFQRTLKAKFQENNIILTLDNFLANENIGKDLHTNTNTKTTQNKATKQQSKPQTNTAQSKQTQATTSSKGISKVGKTIVIDPGHGGKDPGAVSGKLQEKVAVLQISKKLGDELKKRGYKVHFTRQTDKFINLRDRTKMANDKNADLFISLHANAAPNAQKAKSMRGIETFFLSPARSERSKNAAALENKSDIEEMNFFSKQTFLNFLNREKIIASNKLGIDIHSNMLKNIKARNFSVTDGGVREAPFWVLVGALMPAVLIEIGYITHPIEGELMFNNSYQNALAQGIANGVDDYFVKNR</sequence>
<reference evidence="7 8" key="1">
    <citation type="submission" date="2020-11" db="EMBL/GenBank/DDBJ databases">
        <authorList>
            <person name="Peeters C."/>
        </authorList>
    </citation>
    <scope>NUCLEOTIDE SEQUENCE [LARGE SCALE GENOMIC DNA]</scope>
    <source>
        <strain evidence="7 8">LMG 7974</strain>
    </source>
</reference>
<keyword evidence="8" id="KW-1185">Reference proteome</keyword>
<dbReference type="InterPro" id="IPR050695">
    <property type="entry name" value="N-acetylmuramoyl_amidase_3"/>
</dbReference>
<dbReference type="SUPFAM" id="SSF53187">
    <property type="entry name" value="Zn-dependent exopeptidases"/>
    <property type="match status" value="1"/>
</dbReference>
<evidence type="ECO:0000256" key="3">
    <source>
        <dbReference type="ARBA" id="ARBA00022801"/>
    </source>
</evidence>
<protein>
    <recommendedName>
        <fullName evidence="2">N-acetylmuramoyl-L-alanine amidase</fullName>
        <ecNumber evidence="2">3.5.1.28</ecNumber>
    </recommendedName>
</protein>
<name>A0ABM8Q8C6_9BACT</name>
<dbReference type="EC" id="3.5.1.28" evidence="2"/>
<comment type="catalytic activity">
    <reaction evidence="1">
        <text>Hydrolyzes the link between N-acetylmuramoyl residues and L-amino acid residues in certain cell-wall glycopeptides.</text>
        <dbReference type="EC" id="3.5.1.28"/>
    </reaction>
</comment>
<dbReference type="Gene3D" id="3.40.630.40">
    <property type="entry name" value="Zn-dependent exopeptidases"/>
    <property type="match status" value="1"/>
</dbReference>
<dbReference type="Pfam" id="PF01520">
    <property type="entry name" value="Amidase_3"/>
    <property type="match status" value="1"/>
</dbReference>
<evidence type="ECO:0000313" key="8">
    <source>
        <dbReference type="Proteomes" id="UP000789803"/>
    </source>
</evidence>
<feature type="chain" id="PRO_5046493297" description="N-acetylmuramoyl-L-alanine amidase" evidence="5">
    <location>
        <begin position="21"/>
        <end position="400"/>
    </location>
</feature>
<feature type="compositionally biased region" description="Low complexity" evidence="4">
    <location>
        <begin position="135"/>
        <end position="170"/>
    </location>
</feature>
<gene>
    <name evidence="7" type="ORF">LMG7974_01363</name>
</gene>
<dbReference type="CDD" id="cd02696">
    <property type="entry name" value="MurNAc-LAA"/>
    <property type="match status" value="1"/>
</dbReference>
<keyword evidence="5" id="KW-0732">Signal</keyword>
<feature type="signal peptide" evidence="5">
    <location>
        <begin position="1"/>
        <end position="20"/>
    </location>
</feature>
<keyword evidence="3" id="KW-0378">Hydrolase</keyword>
<dbReference type="InterPro" id="IPR002508">
    <property type="entry name" value="MurNAc-LAA_cat"/>
</dbReference>
<evidence type="ECO:0000256" key="5">
    <source>
        <dbReference type="SAM" id="SignalP"/>
    </source>
</evidence>